<gene>
    <name evidence="4" type="primary">CPL1</name>
    <name evidence="4" type="ORF">CFP56_017687</name>
</gene>
<dbReference type="FunFam" id="3.30.160.20:FF:000074">
    <property type="entry name" value="RNA polymerase II C-terminal domain phosphatase-like 1"/>
    <property type="match status" value="1"/>
</dbReference>
<dbReference type="PANTHER" id="PTHR33210:SF16">
    <property type="entry name" value="OS04G0517000 PROTEIN"/>
    <property type="match status" value="1"/>
</dbReference>
<evidence type="ECO:0000259" key="3">
    <source>
        <dbReference type="PROSITE" id="PS50137"/>
    </source>
</evidence>
<dbReference type="PROSITE" id="PS50137">
    <property type="entry name" value="DS_RBD"/>
    <property type="match status" value="1"/>
</dbReference>
<accession>A0AAW0M1R0</accession>
<proteinExistence type="predicted"/>
<organism evidence="4">
    <name type="scientific">Quercus suber</name>
    <name type="common">Cork oak</name>
    <dbReference type="NCBI Taxonomy" id="58331"/>
    <lineage>
        <taxon>Eukaryota</taxon>
        <taxon>Viridiplantae</taxon>
        <taxon>Streptophyta</taxon>
        <taxon>Embryophyta</taxon>
        <taxon>Tracheophyta</taxon>
        <taxon>Spermatophyta</taxon>
        <taxon>Magnoliopsida</taxon>
        <taxon>eudicotyledons</taxon>
        <taxon>Gunneridae</taxon>
        <taxon>Pentapetalae</taxon>
        <taxon>rosids</taxon>
        <taxon>fabids</taxon>
        <taxon>Fagales</taxon>
        <taxon>Fagaceae</taxon>
        <taxon>Quercus</taxon>
    </lineage>
</organism>
<evidence type="ECO:0000313" key="4">
    <source>
        <dbReference type="EMBL" id="KAK7857480.1"/>
    </source>
</evidence>
<feature type="region of interest" description="Disordered" evidence="2">
    <location>
        <begin position="265"/>
        <end position="290"/>
    </location>
</feature>
<name>A0AAW0M1R0_QUESU</name>
<dbReference type="AlphaFoldDB" id="A0AAW0M1R0"/>
<reference evidence="4" key="3">
    <citation type="submission" date="2023-07" db="EMBL/GenBank/DDBJ databases">
        <title>An improved reference 1 genome and first organelle genomes of Quercus suber.</title>
        <authorList>
            <consortium name="Genosuber Consortium"/>
            <person name="Usie A."/>
            <person name="Serra O."/>
            <person name="Barros P."/>
        </authorList>
    </citation>
    <scope>NUCLEOTIDE SEQUENCE</scope>
    <source>
        <strain evidence="4">HL8</strain>
        <tissue evidence="4">Leaves</tissue>
    </source>
</reference>
<dbReference type="SUPFAM" id="SSF54768">
    <property type="entry name" value="dsRNA-binding domain-like"/>
    <property type="match status" value="1"/>
</dbReference>
<dbReference type="Gene3D" id="3.30.160.20">
    <property type="match status" value="1"/>
</dbReference>
<feature type="domain" description="DRBM" evidence="3">
    <location>
        <begin position="192"/>
        <end position="262"/>
    </location>
</feature>
<comment type="caution">
    <text evidence="4">The sequence shown here is derived from an EMBL/GenBank/DDBJ whole genome shotgun (WGS) entry which is preliminary data.</text>
</comment>
<keyword evidence="1" id="KW-0694">RNA-binding</keyword>
<dbReference type="InterPro" id="IPR014720">
    <property type="entry name" value="dsRBD_dom"/>
</dbReference>
<reference evidence="4" key="2">
    <citation type="journal article" date="2018" name="Sci. Data">
        <title>The draft genome sequence of cork oak.</title>
        <authorList>
            <person name="Ramos A.M."/>
            <person name="Usie A."/>
            <person name="Barbosa P."/>
            <person name="Barros P.M."/>
            <person name="Capote T."/>
            <person name="Chaves I."/>
            <person name="Simoes F."/>
            <person name="Abreu I."/>
            <person name="Carrasquinho I."/>
            <person name="Faro C."/>
            <person name="Guimaraes J.B."/>
            <person name="Mendonca D."/>
            <person name="Nobrega F."/>
            <person name="Rodrigues L."/>
            <person name="Saibo N.J.M."/>
            <person name="Varela M.C."/>
            <person name="Egas C."/>
            <person name="Matos J."/>
            <person name="Miguel C.M."/>
            <person name="Oliveira M.M."/>
            <person name="Ricardo C.P."/>
            <person name="Goncalves S."/>
        </authorList>
    </citation>
    <scope>NUCLEOTIDE SEQUENCE [LARGE SCALE GENOMIC DNA]</scope>
    <source>
        <strain evidence="4">HL8</strain>
    </source>
</reference>
<evidence type="ECO:0000256" key="1">
    <source>
        <dbReference type="PROSITE-ProRule" id="PRU00266"/>
    </source>
</evidence>
<reference evidence="4" key="1">
    <citation type="submission" date="2017-12" db="EMBL/GenBank/DDBJ databases">
        <authorList>
            <person name="Barbosa P."/>
            <person name="Usie A."/>
            <person name="Ramos A.M."/>
        </authorList>
    </citation>
    <scope>NUCLEOTIDE SEQUENCE</scope>
    <source>
        <strain evidence="4">HL8</strain>
        <tissue evidence="4">Leaves</tissue>
    </source>
</reference>
<evidence type="ECO:0000256" key="2">
    <source>
        <dbReference type="SAM" id="MobiDB-lite"/>
    </source>
</evidence>
<dbReference type="EMBL" id="PKMF04000027">
    <property type="protein sequence ID" value="KAK7857480.1"/>
    <property type="molecule type" value="Genomic_DNA"/>
</dbReference>
<dbReference type="PANTHER" id="PTHR33210">
    <property type="entry name" value="PROTODERMAL FACTOR 1"/>
    <property type="match status" value="1"/>
</dbReference>
<dbReference type="InterPro" id="IPR039923">
    <property type="entry name" value="Protodermal_1"/>
</dbReference>
<dbReference type="GO" id="GO:0003723">
    <property type="term" value="F:RNA binding"/>
    <property type="evidence" value="ECO:0007669"/>
    <property type="project" value="UniProtKB-UniRule"/>
</dbReference>
<feature type="region of interest" description="Disordered" evidence="2">
    <location>
        <begin position="155"/>
        <end position="175"/>
    </location>
</feature>
<sequence>MVPQESTVSKVFGSRVNERYGSDLTLLEATARNDEENGYPRLLKQASAALLNSYARKGFLYSAWEIKTLFIQASVSEEAANLQAQLFSIANEDWEKNGEGIGRTRREAYRLAAECSLKNLANVYMSRVKADSGSMPGDLSRFPNANDNGFVGNLSSFGNQPLPKEESVSFSTAAEPSRLLDPRLEGSKKSMGSVSALKELCLLEGLDVAFQPRPPPSGNSVQNDEVYAQVEIDGQVLGKGIGLTWDEAKMQAAEKALGTLRSTHGQFSQKRQGSPRALHGMSNKRMKPEYQRVMQRMPSSARYAKNAPPVP</sequence>
<protein>
    <submittedName>
        <fullName evidence="4">Rna polymerase ii c-terminal domain phosphatase-like 1</fullName>
    </submittedName>
</protein>
<dbReference type="SMART" id="SM00358">
    <property type="entry name" value="DSRM"/>
    <property type="match status" value="1"/>
</dbReference>